<feature type="transmembrane region" description="Helical" evidence="7">
    <location>
        <begin position="209"/>
        <end position="227"/>
    </location>
</feature>
<comment type="subcellular location">
    <subcellularLocation>
        <location evidence="1">Membrane</location>
        <topology evidence="1">Multi-pass membrane protein</topology>
    </subcellularLocation>
</comment>
<dbReference type="PANTHER" id="PTHR10037">
    <property type="entry name" value="VOLTAGE-GATED CATION CHANNEL CALCIUM AND SODIUM"/>
    <property type="match status" value="1"/>
</dbReference>
<dbReference type="PANTHER" id="PTHR10037:SF221">
    <property type="entry name" value="SODIUM CHANNEL PROTEIN TYPE 9 SUBUNIT ALPHA"/>
    <property type="match status" value="1"/>
</dbReference>
<feature type="coiled-coil region" evidence="5">
    <location>
        <begin position="392"/>
        <end position="419"/>
    </location>
</feature>
<feature type="transmembrane region" description="Helical" evidence="7">
    <location>
        <begin position="178"/>
        <end position="197"/>
    </location>
</feature>
<dbReference type="EMBL" id="JANIIK010000113">
    <property type="protein sequence ID" value="KAJ3591984.1"/>
    <property type="molecule type" value="Genomic_DNA"/>
</dbReference>
<evidence type="ECO:0000256" key="5">
    <source>
        <dbReference type="SAM" id="Coils"/>
    </source>
</evidence>
<accession>A0A9Q0IAV2</accession>
<evidence type="ECO:0000259" key="9">
    <source>
        <dbReference type="Pfam" id="PF11933"/>
    </source>
</evidence>
<evidence type="ECO:0000256" key="2">
    <source>
        <dbReference type="ARBA" id="ARBA00022692"/>
    </source>
</evidence>
<feature type="domain" description="Ion transport" evidence="8">
    <location>
        <begin position="111"/>
        <end position="394"/>
    </location>
</feature>
<protein>
    <submittedName>
        <fullName evidence="10">Uncharacterized protein</fullName>
    </submittedName>
</protein>
<feature type="region of interest" description="Disordered" evidence="6">
    <location>
        <begin position="32"/>
        <end position="57"/>
    </location>
</feature>
<reference evidence="10" key="1">
    <citation type="submission" date="2022-07" db="EMBL/GenBank/DDBJ databases">
        <title>Chromosome-level genome of Muraenolepis orangiensis.</title>
        <authorList>
            <person name="Kim J."/>
        </authorList>
    </citation>
    <scope>NUCLEOTIDE SEQUENCE</scope>
    <source>
        <strain evidence="10">KU_S4_2022</strain>
        <tissue evidence="10">Muscle</tissue>
    </source>
</reference>
<dbReference type="Gene3D" id="1.10.287.70">
    <property type="match status" value="1"/>
</dbReference>
<organism evidence="10 11">
    <name type="scientific">Muraenolepis orangiensis</name>
    <name type="common">Patagonian moray cod</name>
    <dbReference type="NCBI Taxonomy" id="630683"/>
    <lineage>
        <taxon>Eukaryota</taxon>
        <taxon>Metazoa</taxon>
        <taxon>Chordata</taxon>
        <taxon>Craniata</taxon>
        <taxon>Vertebrata</taxon>
        <taxon>Euteleostomi</taxon>
        <taxon>Actinopterygii</taxon>
        <taxon>Neopterygii</taxon>
        <taxon>Teleostei</taxon>
        <taxon>Neoteleostei</taxon>
        <taxon>Acanthomorphata</taxon>
        <taxon>Zeiogadaria</taxon>
        <taxon>Gadariae</taxon>
        <taxon>Gadiformes</taxon>
        <taxon>Muraenolepidoidei</taxon>
        <taxon>Muraenolepididae</taxon>
        <taxon>Muraenolepis</taxon>
    </lineage>
</organism>
<keyword evidence="5" id="KW-0175">Coiled coil</keyword>
<dbReference type="FunFam" id="1.20.120.350:FF:000005">
    <property type="entry name" value="Sodium channel protein"/>
    <property type="match status" value="1"/>
</dbReference>
<evidence type="ECO:0000256" key="7">
    <source>
        <dbReference type="SAM" id="Phobius"/>
    </source>
</evidence>
<name>A0A9Q0IAV2_9TELE</name>
<dbReference type="GO" id="GO:0005248">
    <property type="term" value="F:voltage-gated sodium channel activity"/>
    <property type="evidence" value="ECO:0007669"/>
    <property type="project" value="TreeGrafter"/>
</dbReference>
<gene>
    <name evidence="10" type="ORF">NHX12_007114</name>
</gene>
<evidence type="ECO:0000259" key="8">
    <source>
        <dbReference type="Pfam" id="PF00520"/>
    </source>
</evidence>
<proteinExistence type="predicted"/>
<keyword evidence="11" id="KW-1185">Reference proteome</keyword>
<dbReference type="GO" id="GO:0086010">
    <property type="term" value="P:membrane depolarization during action potential"/>
    <property type="evidence" value="ECO:0007669"/>
    <property type="project" value="TreeGrafter"/>
</dbReference>
<dbReference type="AlphaFoldDB" id="A0A9Q0IAV2"/>
<keyword evidence="4 7" id="KW-0472">Membrane</keyword>
<dbReference type="InterPro" id="IPR027359">
    <property type="entry name" value="Volt_channel_dom_sf"/>
</dbReference>
<sequence length="582" mass="65692">MKQLLVAPGLNSFHPFCRESLEAIEQRIAEVNAKKPKGEKRKHAEEDGPKPSRDLEAGESLPFIYGDIPKGLVSTPLEDMDPYYSNKKTFLVLNKGKVIFRFNAAPAFGCKLFSMMIMVTILTNCGFMTWNQPPDWAKNVEYTFTAIYTFESLVKILARGFCIGEFTFLRDPWNWLDFSVITMAYVSFFADTSYFSAQRTFRVLRALKTISVIPGLKTIVGALLQSVKKLSDVMILTVFCLSVFALIGLQLFMGHLKQKCLLWPKNFTDDNQTLNWTTYSHEPKNYYYLPGKSEPLLCGNGSAVGQCPVGFTCMRVGPNPDYGYTSFDSFSWAFLSLFRLMTQDCWEKLYRQTLRTAGKPYTIFFVLVIFLGSFYLFNLIFAVVAMAYDEQNQATIQESEEKEKKFKEMLEQLRKLQEDAQIAAVGGDGGDAGDGGGLTESSSEASKLSSKSAKERRNRRWKRKEEDGKDPLPKSESEDSMKKIRFQFSKDPNLLNYDVNQVHPRPCERHGSVVSQKSFMSHGLFFRSGMKHSLVDRSGAVSLVSFGSLPTSPAGRLLPEVTVDMVTTDDNGDAMDLPDRKT</sequence>
<dbReference type="OrthoDB" id="2984333at2759"/>
<keyword evidence="3 7" id="KW-1133">Transmembrane helix</keyword>
<dbReference type="Pfam" id="PF00520">
    <property type="entry name" value="Ion_trans"/>
    <property type="match status" value="1"/>
</dbReference>
<feature type="compositionally biased region" description="Basic and acidic residues" evidence="6">
    <location>
        <begin position="42"/>
        <end position="56"/>
    </location>
</feature>
<dbReference type="InterPro" id="IPR005821">
    <property type="entry name" value="Ion_trans_dom"/>
</dbReference>
<feature type="domain" description="Voltage-gated Na+ ion channel cytoplasmic" evidence="9">
    <location>
        <begin position="503"/>
        <end position="575"/>
    </location>
</feature>
<dbReference type="SUPFAM" id="SSF81324">
    <property type="entry name" value="Voltage-gated potassium channels"/>
    <property type="match status" value="1"/>
</dbReference>
<dbReference type="GO" id="GO:0019228">
    <property type="term" value="P:neuronal action potential"/>
    <property type="evidence" value="ECO:0007669"/>
    <property type="project" value="TreeGrafter"/>
</dbReference>
<evidence type="ECO:0000256" key="4">
    <source>
        <dbReference type="ARBA" id="ARBA00023136"/>
    </source>
</evidence>
<feature type="compositionally biased region" description="Low complexity" evidence="6">
    <location>
        <begin position="440"/>
        <end position="451"/>
    </location>
</feature>
<feature type="transmembrane region" description="Helical" evidence="7">
    <location>
        <begin position="233"/>
        <end position="253"/>
    </location>
</feature>
<comment type="caution">
    <text evidence="10">The sequence shown here is derived from an EMBL/GenBank/DDBJ whole genome shotgun (WGS) entry which is preliminary data.</text>
</comment>
<evidence type="ECO:0000313" key="11">
    <source>
        <dbReference type="Proteomes" id="UP001148018"/>
    </source>
</evidence>
<evidence type="ECO:0000256" key="3">
    <source>
        <dbReference type="ARBA" id="ARBA00022989"/>
    </source>
</evidence>
<dbReference type="InterPro" id="IPR043203">
    <property type="entry name" value="VGCC_Ca_Na"/>
</dbReference>
<evidence type="ECO:0000256" key="1">
    <source>
        <dbReference type="ARBA" id="ARBA00004141"/>
    </source>
</evidence>
<feature type="transmembrane region" description="Helical" evidence="7">
    <location>
        <begin position="112"/>
        <end position="130"/>
    </location>
</feature>
<dbReference type="GO" id="GO:0001518">
    <property type="term" value="C:voltage-gated sodium channel complex"/>
    <property type="evidence" value="ECO:0007669"/>
    <property type="project" value="TreeGrafter"/>
</dbReference>
<feature type="region of interest" description="Disordered" evidence="6">
    <location>
        <begin position="424"/>
        <end position="481"/>
    </location>
</feature>
<dbReference type="Pfam" id="PF11933">
    <property type="entry name" value="Na_trans_cytopl"/>
    <property type="match status" value="1"/>
</dbReference>
<feature type="transmembrane region" description="Helical" evidence="7">
    <location>
        <begin position="361"/>
        <end position="388"/>
    </location>
</feature>
<keyword evidence="2 7" id="KW-0812">Transmembrane</keyword>
<evidence type="ECO:0000313" key="10">
    <source>
        <dbReference type="EMBL" id="KAJ3591984.1"/>
    </source>
</evidence>
<dbReference type="Proteomes" id="UP001148018">
    <property type="component" value="Unassembled WGS sequence"/>
</dbReference>
<dbReference type="InterPro" id="IPR024583">
    <property type="entry name" value="Na_trans_cytopl"/>
</dbReference>
<feature type="compositionally biased region" description="Gly residues" evidence="6">
    <location>
        <begin position="426"/>
        <end position="438"/>
    </location>
</feature>
<feature type="compositionally biased region" description="Basic and acidic residues" evidence="6">
    <location>
        <begin position="463"/>
        <end position="481"/>
    </location>
</feature>
<evidence type="ECO:0000256" key="6">
    <source>
        <dbReference type="SAM" id="MobiDB-lite"/>
    </source>
</evidence>
<dbReference type="Gene3D" id="1.20.120.350">
    <property type="entry name" value="Voltage-gated potassium channels. Chain C"/>
    <property type="match status" value="1"/>
</dbReference>